<keyword evidence="1" id="KW-0175">Coiled coil</keyword>
<protein>
    <submittedName>
        <fullName evidence="2">Uncharacterized protein</fullName>
    </submittedName>
</protein>
<reference evidence="2 3" key="1">
    <citation type="submission" date="2020-08" db="EMBL/GenBank/DDBJ databases">
        <title>Functional genomics of gut bacteria from endangered species of beetles.</title>
        <authorList>
            <person name="Carlos-Shanley C."/>
        </authorList>
    </citation>
    <scope>NUCLEOTIDE SEQUENCE [LARGE SCALE GENOMIC DNA]</scope>
    <source>
        <strain evidence="2 3">S00152</strain>
    </source>
</reference>
<evidence type="ECO:0000313" key="3">
    <source>
        <dbReference type="Proteomes" id="UP000517315"/>
    </source>
</evidence>
<evidence type="ECO:0000256" key="1">
    <source>
        <dbReference type="SAM" id="Coils"/>
    </source>
</evidence>
<feature type="coiled-coil region" evidence="1">
    <location>
        <begin position="169"/>
        <end position="196"/>
    </location>
</feature>
<name>A0ABR6B1G7_9BACI</name>
<sequence>MEYSLNEYEISEGRQDFSFFASVDLNREMLIKTIENCVNDQSWPMSYYSLRDDLLPAIMGEAASKYFFWFLFGGYLQEADSIEEDCYILLNFIMINYSLKFIRAKKYNVNPLGFDSIALTYSADKERNVNMFIRRNDDNQFMLRTNPNEITSFLRDITEYFSGLMLNEKMSYDEEKKEILNNLDEVEKNIQSIKDSIKDE</sequence>
<gene>
    <name evidence="2" type="ORF">HNP39_001698</name>
</gene>
<dbReference type="RefSeq" id="WP_057079686.1">
    <property type="nucleotide sequence ID" value="NZ_JACJIG010000002.1"/>
</dbReference>
<proteinExistence type="predicted"/>
<organism evidence="2 3">
    <name type="scientific">Bacillus aerius</name>
    <dbReference type="NCBI Taxonomy" id="293388"/>
    <lineage>
        <taxon>Bacteria</taxon>
        <taxon>Bacillati</taxon>
        <taxon>Bacillota</taxon>
        <taxon>Bacilli</taxon>
        <taxon>Bacillales</taxon>
        <taxon>Bacillaceae</taxon>
        <taxon>Bacillus</taxon>
    </lineage>
</organism>
<dbReference type="Proteomes" id="UP000517315">
    <property type="component" value="Unassembled WGS sequence"/>
</dbReference>
<comment type="caution">
    <text evidence="2">The sequence shown here is derived from an EMBL/GenBank/DDBJ whole genome shotgun (WGS) entry which is preliminary data.</text>
</comment>
<evidence type="ECO:0000313" key="2">
    <source>
        <dbReference type="EMBL" id="MBA8917977.1"/>
    </source>
</evidence>
<dbReference type="EMBL" id="JACJIG010000002">
    <property type="protein sequence ID" value="MBA8917977.1"/>
    <property type="molecule type" value="Genomic_DNA"/>
</dbReference>
<accession>A0ABR6B1G7</accession>
<keyword evidence="3" id="KW-1185">Reference proteome</keyword>